<evidence type="ECO:0000256" key="5">
    <source>
        <dbReference type="ARBA" id="ARBA00022729"/>
    </source>
</evidence>
<evidence type="ECO:0000313" key="17">
    <source>
        <dbReference type="Proteomes" id="UP001159641"/>
    </source>
</evidence>
<evidence type="ECO:0000256" key="4">
    <source>
        <dbReference type="ARBA" id="ARBA00022692"/>
    </source>
</evidence>
<dbReference type="InterPro" id="IPR041019">
    <property type="entry name" value="TIG1_plexin"/>
</dbReference>
<evidence type="ECO:0000259" key="15">
    <source>
        <dbReference type="PROSITE" id="PS51004"/>
    </source>
</evidence>
<dbReference type="FunFam" id="2.60.40.10:FF:001728">
    <property type="entry name" value="Plexin-A1"/>
    <property type="match status" value="1"/>
</dbReference>
<dbReference type="SMART" id="SM00423">
    <property type="entry name" value="PSI"/>
    <property type="match status" value="3"/>
</dbReference>
<keyword evidence="10" id="KW-0325">Glycoprotein</keyword>
<dbReference type="FunFam" id="2.60.40.10:FF:000329">
    <property type="entry name" value="Plexin A4"/>
    <property type="match status" value="1"/>
</dbReference>
<proteinExistence type="inferred from homology"/>
<dbReference type="InterPro" id="IPR001627">
    <property type="entry name" value="Semap_dom"/>
</dbReference>
<evidence type="ECO:0000256" key="10">
    <source>
        <dbReference type="ARBA" id="ARBA00023180"/>
    </source>
</evidence>
<evidence type="ECO:0000256" key="12">
    <source>
        <dbReference type="SAM" id="Coils"/>
    </source>
</evidence>
<dbReference type="FunFam" id="1.10.506.10:FF:000006">
    <property type="entry name" value="Plexin A1"/>
    <property type="match status" value="1"/>
</dbReference>
<keyword evidence="9" id="KW-1015">Disulfide bond</keyword>
<evidence type="ECO:0000256" key="7">
    <source>
        <dbReference type="ARBA" id="ARBA00022989"/>
    </source>
</evidence>
<keyword evidence="3" id="KW-1003">Cell membrane</keyword>
<protein>
    <recommendedName>
        <fullName evidence="15">Sema domain-containing protein</fullName>
    </recommendedName>
</protein>
<dbReference type="SUPFAM" id="SSF103575">
    <property type="entry name" value="Plexin repeat"/>
    <property type="match status" value="2"/>
</dbReference>
<dbReference type="PANTHER" id="PTHR22625">
    <property type="entry name" value="PLEXIN"/>
    <property type="match status" value="1"/>
</dbReference>
<dbReference type="SUPFAM" id="SSF101912">
    <property type="entry name" value="Sema domain"/>
    <property type="match status" value="1"/>
</dbReference>
<dbReference type="Gene3D" id="2.130.10.10">
    <property type="entry name" value="YVTN repeat-like/Quinoprotein amine dehydrogenase"/>
    <property type="match status" value="1"/>
</dbReference>
<feature type="domain" description="Sema" evidence="15">
    <location>
        <begin position="1"/>
        <end position="67"/>
    </location>
</feature>
<keyword evidence="5" id="KW-0732">Signal</keyword>
<evidence type="ECO:0000256" key="13">
    <source>
        <dbReference type="SAM" id="MobiDB-lite"/>
    </source>
</evidence>
<dbReference type="Gene3D" id="3.30.1680.10">
    <property type="entry name" value="ligand-binding face of the semaphorins, domain 2"/>
    <property type="match status" value="1"/>
</dbReference>
<dbReference type="PROSITE" id="PS51004">
    <property type="entry name" value="SEMA"/>
    <property type="match status" value="1"/>
</dbReference>
<dbReference type="Pfam" id="PF20170">
    <property type="entry name" value="Plexin_RBD"/>
    <property type="match status" value="1"/>
</dbReference>
<feature type="region of interest" description="Disordered" evidence="13">
    <location>
        <begin position="530"/>
        <end position="556"/>
    </location>
</feature>
<organism evidence="16 17">
    <name type="scientific">Eschrichtius robustus</name>
    <name type="common">California gray whale</name>
    <name type="synonym">Eschrichtius gibbosus</name>
    <dbReference type="NCBI Taxonomy" id="9764"/>
    <lineage>
        <taxon>Eukaryota</taxon>
        <taxon>Metazoa</taxon>
        <taxon>Chordata</taxon>
        <taxon>Craniata</taxon>
        <taxon>Vertebrata</taxon>
        <taxon>Euteleostomi</taxon>
        <taxon>Mammalia</taxon>
        <taxon>Eutheria</taxon>
        <taxon>Laurasiatheria</taxon>
        <taxon>Artiodactyla</taxon>
        <taxon>Whippomorpha</taxon>
        <taxon>Cetacea</taxon>
        <taxon>Mysticeti</taxon>
        <taxon>Eschrichtiidae</taxon>
        <taxon>Eschrichtius</taxon>
    </lineage>
</organism>
<dbReference type="Pfam" id="PF01833">
    <property type="entry name" value="TIG"/>
    <property type="match status" value="2"/>
</dbReference>
<comment type="caution">
    <text evidence="11">Lacks conserved residue(s) required for the propagation of feature annotation.</text>
</comment>
<keyword evidence="7 14" id="KW-1133">Transmembrane helix</keyword>
<dbReference type="CDD" id="cd01181">
    <property type="entry name" value="IPT_plexin_repeat3"/>
    <property type="match status" value="1"/>
</dbReference>
<dbReference type="Pfam" id="PF18020">
    <property type="entry name" value="TIG_2"/>
    <property type="match status" value="1"/>
</dbReference>
<evidence type="ECO:0000256" key="8">
    <source>
        <dbReference type="ARBA" id="ARBA00023136"/>
    </source>
</evidence>
<dbReference type="InterPro" id="IPR013783">
    <property type="entry name" value="Ig-like_fold"/>
</dbReference>
<reference evidence="16 17" key="1">
    <citation type="submission" date="2022-11" db="EMBL/GenBank/DDBJ databases">
        <title>Whole genome sequence of Eschrichtius robustus ER-17-0199.</title>
        <authorList>
            <person name="Bruniche-Olsen A."/>
            <person name="Black A.N."/>
            <person name="Fields C.J."/>
            <person name="Walden K."/>
            <person name="Dewoody J.A."/>
        </authorList>
    </citation>
    <scope>NUCLEOTIDE SEQUENCE [LARGE SCALE GENOMIC DNA]</scope>
    <source>
        <strain evidence="16">ER-17-0199</strain>
        <tissue evidence="16">Blubber</tissue>
    </source>
</reference>
<feature type="transmembrane region" description="Helical" evidence="14">
    <location>
        <begin position="821"/>
        <end position="845"/>
    </location>
</feature>
<evidence type="ECO:0000256" key="2">
    <source>
        <dbReference type="ARBA" id="ARBA00010297"/>
    </source>
</evidence>
<evidence type="ECO:0000256" key="6">
    <source>
        <dbReference type="ARBA" id="ARBA00022737"/>
    </source>
</evidence>
<dbReference type="FunFam" id="3.10.20.90:FF:000018">
    <property type="entry name" value="Plexin A2"/>
    <property type="match status" value="1"/>
</dbReference>
<dbReference type="InterPro" id="IPR013548">
    <property type="entry name" value="Plexin_cytoplasmic_RasGAP_dom"/>
</dbReference>
<dbReference type="PANTHER" id="PTHR22625:SF35">
    <property type="entry name" value="PLEXIN-A1"/>
    <property type="match status" value="1"/>
</dbReference>
<dbReference type="InterPro" id="IPR041362">
    <property type="entry name" value="TIG2_plexin"/>
</dbReference>
<keyword evidence="8 14" id="KW-0472">Membrane</keyword>
<dbReference type="FunFam" id="2.60.40.10:FF:000071">
    <property type="entry name" value="Plexin A2"/>
    <property type="match status" value="1"/>
</dbReference>
<dbReference type="InterPro" id="IPR016201">
    <property type="entry name" value="PSI"/>
</dbReference>
<comment type="similarity">
    <text evidence="2">Belongs to the plexin family.</text>
</comment>
<dbReference type="GO" id="GO:0017154">
    <property type="term" value="F:semaphorin receptor activity"/>
    <property type="evidence" value="ECO:0007669"/>
    <property type="project" value="InterPro"/>
</dbReference>
<dbReference type="CDD" id="cd12790">
    <property type="entry name" value="RasGAP_plexin_A"/>
    <property type="match status" value="1"/>
</dbReference>
<evidence type="ECO:0000256" key="14">
    <source>
        <dbReference type="SAM" id="Phobius"/>
    </source>
</evidence>
<dbReference type="InterPro" id="IPR036352">
    <property type="entry name" value="Semap_dom_sf"/>
</dbReference>
<dbReference type="SUPFAM" id="SSF81296">
    <property type="entry name" value="E set domains"/>
    <property type="match status" value="2"/>
</dbReference>
<dbReference type="Pfam" id="PF24479">
    <property type="entry name" value="PSI_PlexinA-B"/>
    <property type="match status" value="1"/>
</dbReference>
<dbReference type="Pfam" id="PF08337">
    <property type="entry name" value="Plexin_cytopl"/>
    <property type="match status" value="1"/>
</dbReference>
<dbReference type="InterPro" id="IPR002165">
    <property type="entry name" value="Plexin_repeat"/>
</dbReference>
<evidence type="ECO:0000313" key="16">
    <source>
        <dbReference type="EMBL" id="KAJ8786200.1"/>
    </source>
</evidence>
<dbReference type="InterPro" id="IPR014756">
    <property type="entry name" value="Ig_E-set"/>
</dbReference>
<dbReference type="Proteomes" id="UP001159641">
    <property type="component" value="Unassembled WGS sequence"/>
</dbReference>
<dbReference type="GO" id="GO:0002116">
    <property type="term" value="C:semaphorin receptor complex"/>
    <property type="evidence" value="ECO:0007669"/>
    <property type="project" value="TreeGrafter"/>
</dbReference>
<dbReference type="Pfam" id="PF01437">
    <property type="entry name" value="PSI"/>
    <property type="match status" value="2"/>
</dbReference>
<dbReference type="InterPro" id="IPR046800">
    <property type="entry name" value="Plexin_RBD"/>
</dbReference>
<dbReference type="InterPro" id="IPR008936">
    <property type="entry name" value="Rho_GTPase_activation_prot"/>
</dbReference>
<dbReference type="InterPro" id="IPR015943">
    <property type="entry name" value="WD40/YVTN_repeat-like_dom_sf"/>
</dbReference>
<accession>A0AB34H5L4</accession>
<dbReference type="Pfam" id="PF17960">
    <property type="entry name" value="TIG_plexin"/>
    <property type="match status" value="1"/>
</dbReference>
<dbReference type="GO" id="GO:0030334">
    <property type="term" value="P:regulation of cell migration"/>
    <property type="evidence" value="ECO:0007669"/>
    <property type="project" value="TreeGrafter"/>
</dbReference>
<keyword evidence="4 14" id="KW-0812">Transmembrane</keyword>
<comment type="subcellular location">
    <subcellularLocation>
        <location evidence="1">Cell membrane</location>
        <topology evidence="1">Single-pass type I membrane protein</topology>
    </subcellularLocation>
</comment>
<dbReference type="InterPro" id="IPR031148">
    <property type="entry name" value="Plexin"/>
</dbReference>
<dbReference type="FunFam" id="1.10.506.10:FF:000005">
    <property type="entry name" value="Plexin A1"/>
    <property type="match status" value="1"/>
</dbReference>
<comment type="caution">
    <text evidence="16">The sequence shown here is derived from an EMBL/GenBank/DDBJ whole genome shotgun (WGS) entry which is preliminary data.</text>
</comment>
<sequence length="1474" mass="163091">MHATSAPPPAFVLGILVDLANPSGRPALAYESVVAQEGSPILRDLVLSPDRQYLYAMTEKQVTRVPVESCVQYTSCELCLGSRDPHCGWCVLHSTCSRRDACERAAEPQRFAADLLQCVQLTVQPRNVSVTTSQVPLVLQAWNVPDLSAGVNCSFEDFTESEGVLEDGRIHCRSPSAREVAPITRGQGDQRVVKLYLKSKETGKKFASVDFVFYNCSVHQSCLSCVSGSFPCHWCKYRHVCTHNAADCAFLEGRVNVSEDCPQILPSTQIYVPVGVVKPITLAARNLPQPQSGQRGYECLFHLPGGPARVAALRFNSSSLQCQNSSYSYEGNDVSDLPVNLSVVWNGHFVIDNPQNIQAHLYKCPALRESCGLCLKADPRFECGWCVAERRCSLRPHCPADSPAAWMHARHGSSRCADPKILKFGPLRRAAAREAGPSTSGAGRTGGLRFEDFGVWGPGAPLGRMSGGESGTPKPVRAHDALVEVCVRDCSPHYRALSPKRFTFVPQVMGPAPSPVAAVGPACGRCLTPTGGGGSHAEPRKALPPPKPGPARGKKARLRPSLLVVEPGRSVALEVSSSTCVLRRNSREIRCLTPPGQSPGSAPIVININRAQLTNPEVKYNYTEDPTILRIDPEWSINSGGTLLTVTGTNLATVREPRIRAKYGGVERENSCLVYNDTTMVCRAPSVDNPARSPPELGERPDELGFVMDDVRALLVLNASTFVYYPDPVLEPLSPTGLLELKPGSPLILKGRNLLPPAPGNSRLNYTVLVGSTPCALTVSETQLLCESPNLTGQHKVTVRAGGFEFSPGVLQVYSDSLLTLPAIVGIGGGGGLLLLVIVAVLIAYKRKSRDADRTLKRLQLQMDNLESRVALECKEAFAELQTDIHELTNDLDGAGIPFLDYRTYAMRVLFPGIEDHPVLKEMEVQANVEKSLTLFGQLLTKKHFLLTFIRTLEAQRSFSMRDRGNVASLVMTALQGEMEYATGVLKQLLSDLIEKNLESKNHPKLLLRRTESVAEKMLTNWFTFLLYKFLKECAGEPLFMLYCAIKQQMEKGPIDAITGEARYSLSEDKLIRQQIDYKTLTLNCVNPENENAPEVPVKGLNCDTVTQVKEKLLDAVYKGVPYSQRPKAGDMDLEWRQGRMARIILQDEDVTTKIDNDWKRLNTLAHYQVTDGSLVALVPKQTSAYNISNSSTFTKSLSRYESMLRTASSPDSLRSRTPMITPDLESGTKLWHLVKNHDHLDQREGDRGSKMVSEIYLTRLLATKGTLQKFVDDLFETIFSTAHRGSALPLAIKYMFDFLDEQADQHQIHDADVRHTWKSNCLPLRFWVNVIKNPQFVFDIHKSSITDACLSVVAQTFMDSCSTSEHKLGKDSPSNKLLYAKDIPNYKSWVERYYADIAKMPAISDQDMSAYLAEQSRLHLSQFNSMSALHEIYSYISKYKDEILTALEKDEQARRQRLRSKLEQVVDTMALSS</sequence>
<keyword evidence="12" id="KW-0175">Coiled coil</keyword>
<dbReference type="GO" id="GO:0005886">
    <property type="term" value="C:plasma membrane"/>
    <property type="evidence" value="ECO:0007669"/>
    <property type="project" value="UniProtKB-SubCell"/>
</dbReference>
<evidence type="ECO:0000256" key="1">
    <source>
        <dbReference type="ARBA" id="ARBA00004251"/>
    </source>
</evidence>
<dbReference type="SMART" id="SM00429">
    <property type="entry name" value="IPT"/>
    <property type="match status" value="2"/>
</dbReference>
<dbReference type="Gene3D" id="2.60.40.10">
    <property type="entry name" value="Immunoglobulins"/>
    <property type="match status" value="4"/>
</dbReference>
<name>A0AB34H5L4_ESCRO</name>
<dbReference type="InterPro" id="IPR002909">
    <property type="entry name" value="IPT_dom"/>
</dbReference>
<dbReference type="SUPFAM" id="SSF48350">
    <property type="entry name" value="GTPase activation domain, GAP"/>
    <property type="match status" value="1"/>
</dbReference>
<dbReference type="CDD" id="cd00603">
    <property type="entry name" value="IPT_PCSR"/>
    <property type="match status" value="1"/>
</dbReference>
<feature type="coiled-coil region" evidence="12">
    <location>
        <begin position="842"/>
        <end position="876"/>
    </location>
</feature>
<evidence type="ECO:0000256" key="9">
    <source>
        <dbReference type="ARBA" id="ARBA00023157"/>
    </source>
</evidence>
<evidence type="ECO:0000256" key="3">
    <source>
        <dbReference type="ARBA" id="ARBA00022475"/>
    </source>
</evidence>
<dbReference type="EMBL" id="JAIQCJ010001995">
    <property type="protein sequence ID" value="KAJ8786200.1"/>
    <property type="molecule type" value="Genomic_DNA"/>
</dbReference>
<evidence type="ECO:0000256" key="11">
    <source>
        <dbReference type="PROSITE-ProRule" id="PRU00352"/>
    </source>
</evidence>
<keyword evidence="6" id="KW-0677">Repeat</keyword>
<gene>
    <name evidence="16" type="ORF">J1605_006420</name>
</gene>
<keyword evidence="17" id="KW-1185">Reference proteome</keyword>
<dbReference type="Gene3D" id="1.10.506.10">
    <property type="entry name" value="GTPase Activation - p120gap, domain 1"/>
    <property type="match status" value="2"/>
</dbReference>